<proteinExistence type="predicted"/>
<reference evidence="1 2" key="1">
    <citation type="submission" date="2024-01" db="EMBL/GenBank/DDBJ databases">
        <title>The genomes of 5 underutilized Papilionoideae crops provide insights into root nodulation and disease resistanc.</title>
        <authorList>
            <person name="Jiang F."/>
        </authorList>
    </citation>
    <scope>NUCLEOTIDE SEQUENCE [LARGE SCALE GENOMIC DNA]</scope>
    <source>
        <strain evidence="1">JINMINGXINNONG_FW02</strain>
        <tissue evidence="1">Leaves</tissue>
    </source>
</reference>
<organism evidence="1 2">
    <name type="scientific">Phaseolus coccineus</name>
    <name type="common">Scarlet runner bean</name>
    <name type="synonym">Phaseolus multiflorus</name>
    <dbReference type="NCBI Taxonomy" id="3886"/>
    <lineage>
        <taxon>Eukaryota</taxon>
        <taxon>Viridiplantae</taxon>
        <taxon>Streptophyta</taxon>
        <taxon>Embryophyta</taxon>
        <taxon>Tracheophyta</taxon>
        <taxon>Spermatophyta</taxon>
        <taxon>Magnoliopsida</taxon>
        <taxon>eudicotyledons</taxon>
        <taxon>Gunneridae</taxon>
        <taxon>Pentapetalae</taxon>
        <taxon>rosids</taxon>
        <taxon>fabids</taxon>
        <taxon>Fabales</taxon>
        <taxon>Fabaceae</taxon>
        <taxon>Papilionoideae</taxon>
        <taxon>50 kb inversion clade</taxon>
        <taxon>NPAAA clade</taxon>
        <taxon>indigoferoid/millettioid clade</taxon>
        <taxon>Phaseoleae</taxon>
        <taxon>Phaseolus</taxon>
    </lineage>
</organism>
<evidence type="ECO:0000313" key="2">
    <source>
        <dbReference type="Proteomes" id="UP001374584"/>
    </source>
</evidence>
<dbReference type="Proteomes" id="UP001374584">
    <property type="component" value="Unassembled WGS sequence"/>
</dbReference>
<keyword evidence="2" id="KW-1185">Reference proteome</keyword>
<sequence>MFPIKIGFEDCLLSRSYSKVSLFIYSDTPLVHSPVSLLCNHSFISFREQQETNNIIPLCWTKSRTKHRETIILELSRVFNR</sequence>
<accession>A0AAN9MD73</accession>
<protein>
    <submittedName>
        <fullName evidence="1">Uncharacterized protein</fullName>
    </submittedName>
</protein>
<dbReference type="AlphaFoldDB" id="A0AAN9MD73"/>
<dbReference type="EMBL" id="JAYMYR010000007">
    <property type="protein sequence ID" value="KAK7352469.1"/>
    <property type="molecule type" value="Genomic_DNA"/>
</dbReference>
<comment type="caution">
    <text evidence="1">The sequence shown here is derived from an EMBL/GenBank/DDBJ whole genome shotgun (WGS) entry which is preliminary data.</text>
</comment>
<evidence type="ECO:0000313" key="1">
    <source>
        <dbReference type="EMBL" id="KAK7352469.1"/>
    </source>
</evidence>
<name>A0AAN9MD73_PHACN</name>
<gene>
    <name evidence="1" type="ORF">VNO80_17891</name>
</gene>